<feature type="domain" description="PKD" evidence="1">
    <location>
        <begin position="1313"/>
        <end position="1356"/>
    </location>
</feature>
<dbReference type="InterPro" id="IPR013783">
    <property type="entry name" value="Ig-like_fold"/>
</dbReference>
<dbReference type="PROSITE" id="PS50093">
    <property type="entry name" value="PKD"/>
    <property type="match status" value="5"/>
</dbReference>
<feature type="domain" description="PKD" evidence="1">
    <location>
        <begin position="710"/>
        <end position="747"/>
    </location>
</feature>
<gene>
    <name evidence="2" type="ORF">N6H18_05345</name>
</gene>
<dbReference type="EMBL" id="CP106679">
    <property type="protein sequence ID" value="UXP33376.1"/>
    <property type="molecule type" value="Genomic_DNA"/>
</dbReference>
<dbReference type="InterPro" id="IPR026444">
    <property type="entry name" value="Secre_tail"/>
</dbReference>
<dbReference type="Gene3D" id="2.60.40.10">
    <property type="entry name" value="Immunoglobulins"/>
    <property type="match status" value="1"/>
</dbReference>
<keyword evidence="3" id="KW-1185">Reference proteome</keyword>
<sequence>MIIQFFTSLFHRLSATLAESSAISAWRFVPSLKTKTTQMAVLLLLTTGLTQAQDRPFITTWKTTWPNQTIQIPWNWDTYSLDYTVDWGDGTIDTHVANNASHTYAQTGVYEVQISGFFDAIYMPSGSSSSLLSIEQWGDIEWRTMSYAFAGATNLQINATDAPDLSAVTDMSGMFQGATSLDADLSTWDVSQVTNMSSMFSGASSFDQNLGNWDISNVTNMSDMLYNTSLSISNYDQTLAGWAYLDADAGETKIPTYISFFNAKGLTTCDPTSRSILIDTYHWNIYDDKVLAGGIIPTLESLPAIVSKHAVQSLIPPTATDCNGTPITATTDATLPITDIQTVTWTYISASGGISTQEQKVWVGSPFTTTWETANDIDAQNFIKVPINSGFNYSYIVDWGDGSTDNTLYTNTKAPIHEYALAGTYTVSIYGQFPVFYGPGITDRTKLLSIDQWGDIEWETMNRAFSNMTNMTYQATDAPDLSQVTDLSNMFSNTKVFDADLSGWDVSNITNMSYMFSYASAFNQNLGSWNISNVTNMYGMLDNTLLSSSNYDQTLTGWSFLDTDAGEAKVPRWVSLGSSGLIYCDTDSHSSLTSSFSWNITGDKAAEAGIIPDSKTLDPVISKEPLSSLTPPMAMSCEGGIITATTDAVFPINSPQTITWTYTHDEGGTTTQEQEVWAGRPFVMKWQTMDSYSGKSNVIQIPLNPYSSLDYSYIVDWGDGIVDPTVYTKGTMPLHEYTSSGTYTISIYGYFPAAYQGYLYDRSKFLSIEQWGDIEWKTMASAFADLPNMVCNATDLPNLTQVTDLSYMFSNAKSFNSDLSHWDVSNITNMSSTFSNASAFNQNLGNWDISKVNYMSNMLNGTALSVSNYDQTLAGWATLDTEAGETNIPINMSLGANELVYCDGTSRSLLADVKYWTISGDETAEGGIVPDSKTLTSIFSTESLESLVPPTATSCSGEVITATTDAVFPIDAPQTVIWTYTSQEGGINTQSQYVFVGEPFVTTWQTLSGEGYSNFVYIPIITWNGNTYSFKVDWGDGSEDDTIYTSESFPIHEYETEGSYSVSIFGQFPAISAGNGPGADLLLSIDQWGDIEWKSMNYAFGGASNMIYKATDTPNLSNVTSMSEMFYKASSFNHNLGNWDISNIEDMDGMLDGTNLSAENYALTLAGWATLSGDETQIPEDIYLGADGLIYCDDTDRIILIETYNWEIEGDAAAEGGIVPDVRALSALVGNDGGTIESLVAPTATTCTGETITATTDVLLPITSSQTIAWTYTSTTGATATQNQYAYVGKPFVTTWETMSDYGKTNAIYIPINSWDDYTYSFSVDWGDGSSDNTIYTEDSNPVHEYETTGQYTVSIYGQFPAIYADNWDGRRLLSIDQWGDIEWETMEEAFAYAENMVYKATDVPDLSKVTSMSEMFYYALSFDGDLSSWDVSQVEDMYSMLYRASSFDHNLASWDISSVTDMDRMLSRSGLSLQNYSLTLAGWATLDTEAGEIKIPTGIELGSDELYYCDETYRNLLIDTYSWDIYDDEQNCPPTISEVLEDIVGACSVDMPATLPTAYDEENNEIITGVTNAAFPIYANTEITWIFTDREGNSSTQTQQVIITDDTAPAPDMATLPTLSSQCDPITSLLAPTATDLCSGSITGTTDIVLPITESTMVTWTFTDAAGNQTTQTQTVTIEDTTAPVANVASLETITGECTIAANAITVPLATDNCNGEIIATTETVFPITATTTVTWVYTDGLGNQSSQTQEVIIECATLGVDETFASVEIYPNPASASFSLSSQEEANTVIIMDVSGHTVKQFTQSQHNYDIRELPVGIYLVEFYLSGTKQVRRLIKQ</sequence>
<evidence type="ECO:0000313" key="3">
    <source>
        <dbReference type="Proteomes" id="UP001065174"/>
    </source>
</evidence>
<feature type="domain" description="PKD" evidence="1">
    <location>
        <begin position="1024"/>
        <end position="1064"/>
    </location>
</feature>
<dbReference type="InterPro" id="IPR005046">
    <property type="entry name" value="DUF285"/>
</dbReference>
<dbReference type="RefSeq" id="WP_262310805.1">
    <property type="nucleotide sequence ID" value="NZ_CP106679.1"/>
</dbReference>
<dbReference type="CDD" id="cd00146">
    <property type="entry name" value="PKD"/>
    <property type="match status" value="1"/>
</dbReference>
<dbReference type="NCBIfam" id="TIGR04183">
    <property type="entry name" value="Por_Secre_tail"/>
    <property type="match status" value="1"/>
</dbReference>
<feature type="domain" description="PKD" evidence="1">
    <location>
        <begin position="388"/>
        <end position="429"/>
    </location>
</feature>
<dbReference type="SUPFAM" id="SSF49299">
    <property type="entry name" value="PKD domain"/>
    <property type="match status" value="3"/>
</dbReference>
<accession>A0ABY6CSA6</accession>
<organism evidence="2 3">
    <name type="scientific">Reichenbachiella agarivorans</name>
    <dbReference type="NCBI Taxonomy" id="2979464"/>
    <lineage>
        <taxon>Bacteria</taxon>
        <taxon>Pseudomonadati</taxon>
        <taxon>Bacteroidota</taxon>
        <taxon>Cytophagia</taxon>
        <taxon>Cytophagales</taxon>
        <taxon>Reichenbachiellaceae</taxon>
        <taxon>Reichenbachiella</taxon>
    </lineage>
</organism>
<dbReference type="Pfam" id="PF03382">
    <property type="entry name" value="DUF285"/>
    <property type="match status" value="5"/>
</dbReference>
<dbReference type="Pfam" id="PF18962">
    <property type="entry name" value="Por_Secre_tail"/>
    <property type="match status" value="1"/>
</dbReference>
<evidence type="ECO:0000259" key="1">
    <source>
        <dbReference type="PROSITE" id="PS50093"/>
    </source>
</evidence>
<evidence type="ECO:0000313" key="2">
    <source>
        <dbReference type="EMBL" id="UXP33376.1"/>
    </source>
</evidence>
<dbReference type="InterPro" id="IPR035986">
    <property type="entry name" value="PKD_dom_sf"/>
</dbReference>
<dbReference type="Proteomes" id="UP001065174">
    <property type="component" value="Chromosome"/>
</dbReference>
<protein>
    <submittedName>
        <fullName evidence="2">BspA family leucine-rich repeat surface protein</fullName>
    </submittedName>
</protein>
<proteinExistence type="predicted"/>
<dbReference type="NCBIfam" id="TIGR02167">
    <property type="entry name" value="Liste_lipo_26"/>
    <property type="match status" value="5"/>
</dbReference>
<dbReference type="InterPro" id="IPR011889">
    <property type="entry name" value="Liste_lipo_26"/>
</dbReference>
<reference evidence="2" key="1">
    <citation type="submission" date="2022-09" db="EMBL/GenBank/DDBJ databases">
        <title>Comparative genomics and taxonomic characterization of three novel marine species of genus Reichenbachiella exhibiting antioxidant and polysaccharide degradation activities.</title>
        <authorList>
            <person name="Muhammad N."/>
            <person name="Lee Y.-J."/>
            <person name="Ko J."/>
            <person name="Kim S.-G."/>
        </authorList>
    </citation>
    <scope>NUCLEOTIDE SEQUENCE</scope>
    <source>
        <strain evidence="2">BKB1-1</strain>
    </source>
</reference>
<dbReference type="InterPro" id="IPR000601">
    <property type="entry name" value="PKD_dom"/>
</dbReference>
<feature type="domain" description="PKD" evidence="1">
    <location>
        <begin position="83"/>
        <end position="115"/>
    </location>
</feature>
<name>A0ABY6CSA6_9BACT</name>